<proteinExistence type="predicted"/>
<evidence type="ECO:0008006" key="3">
    <source>
        <dbReference type="Google" id="ProtNLM"/>
    </source>
</evidence>
<keyword evidence="2" id="KW-1185">Reference proteome</keyword>
<dbReference type="Proteomes" id="UP000502004">
    <property type="component" value="Chromosome"/>
</dbReference>
<dbReference type="KEGG" id="aii:E4K63_06220"/>
<dbReference type="AlphaFoldDB" id="A0AAE6YKA1"/>
<sequence>MITKISKKFFILTLLLSIMLLTSCAKSLWLGSKLSDKATKQQQEQVKQEVMELLEKEYNQPFKLLNYKYEYKRHYDLGGNCHYCDVVKYGTYYFKVQALDNPIIVMDFRIDDINKSSTSELIEGFKKDLLANLYCGIGVADYYIKVRKEKIVVDHENLEKAEKYCQSRNQQEQYTFFKKTYEKAK</sequence>
<protein>
    <recommendedName>
        <fullName evidence="3">Lipoprotein</fullName>
    </recommendedName>
</protein>
<name>A0AAE6YKA1_9GAMM</name>
<gene>
    <name evidence="1" type="ORF">E4K63_06220</name>
</gene>
<dbReference type="RefSeq" id="WP_179965696.1">
    <property type="nucleotide sequence ID" value="NZ_CP038241.1"/>
</dbReference>
<dbReference type="EMBL" id="CP038241">
    <property type="protein sequence ID" value="QIV96444.1"/>
    <property type="molecule type" value="Genomic_DNA"/>
</dbReference>
<dbReference type="PROSITE" id="PS51257">
    <property type="entry name" value="PROKAR_LIPOPROTEIN"/>
    <property type="match status" value="1"/>
</dbReference>
<accession>A0AAE6YKA1</accession>
<evidence type="ECO:0000313" key="1">
    <source>
        <dbReference type="EMBL" id="QIV96444.1"/>
    </source>
</evidence>
<evidence type="ECO:0000313" key="2">
    <source>
        <dbReference type="Proteomes" id="UP000502004"/>
    </source>
</evidence>
<organism evidence="1 2">
    <name type="scientific">Allofrancisella inopinata</name>
    <dbReference type="NCBI Taxonomy" id="1085647"/>
    <lineage>
        <taxon>Bacteria</taxon>
        <taxon>Pseudomonadati</taxon>
        <taxon>Pseudomonadota</taxon>
        <taxon>Gammaproteobacteria</taxon>
        <taxon>Thiotrichales</taxon>
        <taxon>Francisellaceae</taxon>
        <taxon>Allofrancisella</taxon>
    </lineage>
</organism>
<reference evidence="1 2" key="1">
    <citation type="submission" date="2019-03" db="EMBL/GenBank/DDBJ databases">
        <title>Complete Genome Sequence of Allofrancisella inopinata Strain SYSU YG23 Isolated from Water-Cooling Systems in China.</title>
        <authorList>
            <person name="Ohrman C."/>
            <person name="Uneklint I."/>
            <person name="Sjodin A."/>
        </authorList>
    </citation>
    <scope>NUCLEOTIDE SEQUENCE [LARGE SCALE GENOMIC DNA]</scope>
    <source>
        <strain evidence="1 2">SYSU YG23</strain>
    </source>
</reference>